<feature type="domain" description="MutL C-terminal dimerisation" evidence="1">
    <location>
        <begin position="59"/>
        <end position="211"/>
    </location>
</feature>
<reference evidence="2 3" key="1">
    <citation type="journal article" date="2019" name="PLoS Biol.">
        <title>Sex chromosomes control vertical transmission of feminizing Wolbachia symbionts in an isopod.</title>
        <authorList>
            <person name="Becking T."/>
            <person name="Chebbi M.A."/>
            <person name="Giraud I."/>
            <person name="Moumen B."/>
            <person name="Laverre T."/>
            <person name="Caubet Y."/>
            <person name="Peccoud J."/>
            <person name="Gilbert C."/>
            <person name="Cordaux R."/>
        </authorList>
    </citation>
    <scope>NUCLEOTIDE SEQUENCE [LARGE SCALE GENOMIC DNA]</scope>
    <source>
        <strain evidence="2">ANa2</strain>
        <tissue evidence="2">Whole body excluding digestive tract and cuticle</tissue>
    </source>
</reference>
<sequence length="239" mass="27366">MVILQPDDFWEKENNFPMDAEILTSYAENNPSYLSSKVKCYSIIHPYKFTKEMLKNCKVYGQVDDKFIAIAMSEDSSSLFHNLLVLVDQHAADERIQLEKVLFQSYEIKSLLSGIRRKVLKSERINSPIEATFKEEQVRIMKNFRDAFYEIGLEFTLVNDTEVMFHCLPCCLVPKEPNDRTTRRCQTAALIVKATVVEMCENICTLGGTSSVDDVEGARPLPRALSHVMNTIACKKYET</sequence>
<dbReference type="Proteomes" id="UP000326759">
    <property type="component" value="Unassembled WGS sequence"/>
</dbReference>
<dbReference type="PANTHER" id="PTHR10073:SF47">
    <property type="entry name" value="DNA MISMATCH REPAIR PROTEIN MLH3"/>
    <property type="match status" value="1"/>
</dbReference>
<comment type="caution">
    <text evidence="2">The sequence shown here is derived from an EMBL/GenBank/DDBJ whole genome shotgun (WGS) entry which is preliminary data.</text>
</comment>
<dbReference type="GO" id="GO:0005524">
    <property type="term" value="F:ATP binding"/>
    <property type="evidence" value="ECO:0007669"/>
    <property type="project" value="InterPro"/>
</dbReference>
<evidence type="ECO:0000313" key="2">
    <source>
        <dbReference type="EMBL" id="KAB7498939.1"/>
    </source>
</evidence>
<dbReference type="SMART" id="SM00853">
    <property type="entry name" value="MutL_C"/>
    <property type="match status" value="1"/>
</dbReference>
<dbReference type="AlphaFoldDB" id="A0A5N5SZ03"/>
<dbReference type="SUPFAM" id="SSF118116">
    <property type="entry name" value="DNA mismatch repair protein MutL"/>
    <property type="match status" value="1"/>
</dbReference>
<keyword evidence="3" id="KW-1185">Reference proteome</keyword>
<dbReference type="InterPro" id="IPR037198">
    <property type="entry name" value="MutL_C_sf"/>
</dbReference>
<dbReference type="GO" id="GO:0140664">
    <property type="term" value="F:ATP-dependent DNA damage sensor activity"/>
    <property type="evidence" value="ECO:0007669"/>
    <property type="project" value="InterPro"/>
</dbReference>
<dbReference type="EMBL" id="SEYY01018830">
    <property type="protein sequence ID" value="KAB7498939.1"/>
    <property type="molecule type" value="Genomic_DNA"/>
</dbReference>
<dbReference type="GO" id="GO:0016887">
    <property type="term" value="F:ATP hydrolysis activity"/>
    <property type="evidence" value="ECO:0007669"/>
    <property type="project" value="InterPro"/>
</dbReference>
<gene>
    <name evidence="2" type="ORF">Anas_03512</name>
</gene>
<dbReference type="InterPro" id="IPR042120">
    <property type="entry name" value="MutL_C_dimsub"/>
</dbReference>
<evidence type="ECO:0000313" key="3">
    <source>
        <dbReference type="Proteomes" id="UP000326759"/>
    </source>
</evidence>
<evidence type="ECO:0000259" key="1">
    <source>
        <dbReference type="SMART" id="SM00853"/>
    </source>
</evidence>
<dbReference type="OrthoDB" id="429932at2759"/>
<organism evidence="2 3">
    <name type="scientific">Armadillidium nasatum</name>
    <dbReference type="NCBI Taxonomy" id="96803"/>
    <lineage>
        <taxon>Eukaryota</taxon>
        <taxon>Metazoa</taxon>
        <taxon>Ecdysozoa</taxon>
        <taxon>Arthropoda</taxon>
        <taxon>Crustacea</taxon>
        <taxon>Multicrustacea</taxon>
        <taxon>Malacostraca</taxon>
        <taxon>Eumalacostraca</taxon>
        <taxon>Peracarida</taxon>
        <taxon>Isopoda</taxon>
        <taxon>Oniscidea</taxon>
        <taxon>Crinocheta</taxon>
        <taxon>Armadillidiidae</taxon>
        <taxon>Armadillidium</taxon>
    </lineage>
</organism>
<proteinExistence type="predicted"/>
<dbReference type="GO" id="GO:0006298">
    <property type="term" value="P:mismatch repair"/>
    <property type="evidence" value="ECO:0007669"/>
    <property type="project" value="InterPro"/>
</dbReference>
<protein>
    <recommendedName>
        <fullName evidence="1">MutL C-terminal dimerisation domain-containing protein</fullName>
    </recommendedName>
</protein>
<accession>A0A5N5SZ03</accession>
<dbReference type="Pfam" id="PF08676">
    <property type="entry name" value="MutL_C"/>
    <property type="match status" value="1"/>
</dbReference>
<dbReference type="PANTHER" id="PTHR10073">
    <property type="entry name" value="DNA MISMATCH REPAIR PROTEIN MLH, PMS, MUTL"/>
    <property type="match status" value="1"/>
</dbReference>
<dbReference type="Gene3D" id="3.30.1540.20">
    <property type="entry name" value="MutL, C-terminal domain, dimerisation subdomain"/>
    <property type="match status" value="1"/>
</dbReference>
<dbReference type="InterPro" id="IPR014790">
    <property type="entry name" value="MutL_C"/>
</dbReference>
<dbReference type="InterPro" id="IPR038973">
    <property type="entry name" value="MutL/Mlh/Pms-like"/>
</dbReference>
<name>A0A5N5SZ03_9CRUS</name>
<dbReference type="GO" id="GO:0032300">
    <property type="term" value="C:mismatch repair complex"/>
    <property type="evidence" value="ECO:0007669"/>
    <property type="project" value="InterPro"/>
</dbReference>